<proteinExistence type="predicted"/>
<gene>
    <name evidence="3" type="ORF">Z519_02981</name>
</gene>
<dbReference type="HOGENOM" id="CLU_007968_0_0_1"/>
<evidence type="ECO:0000256" key="1">
    <source>
        <dbReference type="SAM" id="MobiDB-lite"/>
    </source>
</evidence>
<reference evidence="3" key="1">
    <citation type="submission" date="2015-01" db="EMBL/GenBank/DDBJ databases">
        <title>The Genome Sequence of Cladophialophora bantiana CBS 173.52.</title>
        <authorList>
            <consortium name="The Broad Institute Genomics Platform"/>
            <person name="Cuomo C."/>
            <person name="de Hoog S."/>
            <person name="Gorbushina A."/>
            <person name="Stielow B."/>
            <person name="Teixiera M."/>
            <person name="Abouelleil A."/>
            <person name="Chapman S.B."/>
            <person name="Priest M."/>
            <person name="Young S.K."/>
            <person name="Wortman J."/>
            <person name="Nusbaum C."/>
            <person name="Birren B."/>
        </authorList>
    </citation>
    <scope>NUCLEOTIDE SEQUENCE [LARGE SCALE GENOMIC DNA]</scope>
    <source>
        <strain evidence="3">CBS 173.52</strain>
    </source>
</reference>
<evidence type="ECO:0000313" key="3">
    <source>
        <dbReference type="EMBL" id="KIW95915.1"/>
    </source>
</evidence>
<keyword evidence="2" id="KW-0472">Membrane</keyword>
<dbReference type="PANTHER" id="PTHR36424">
    <property type="entry name" value="PHEROMONE-REGULATED MEMBRANE PROTEIN 6"/>
    <property type="match status" value="1"/>
</dbReference>
<feature type="compositionally biased region" description="Polar residues" evidence="1">
    <location>
        <begin position="333"/>
        <end position="352"/>
    </location>
</feature>
<keyword evidence="2" id="KW-0812">Transmembrane</keyword>
<organism evidence="3 4">
    <name type="scientific">Cladophialophora bantiana (strain ATCC 10958 / CBS 173.52 / CDC B-1940 / NIH 8579)</name>
    <name type="common">Xylohypha bantiana</name>
    <dbReference type="NCBI Taxonomy" id="1442370"/>
    <lineage>
        <taxon>Eukaryota</taxon>
        <taxon>Fungi</taxon>
        <taxon>Dikarya</taxon>
        <taxon>Ascomycota</taxon>
        <taxon>Pezizomycotina</taxon>
        <taxon>Eurotiomycetes</taxon>
        <taxon>Chaetothyriomycetidae</taxon>
        <taxon>Chaetothyriales</taxon>
        <taxon>Herpotrichiellaceae</taxon>
        <taxon>Cladophialophora</taxon>
    </lineage>
</organism>
<feature type="region of interest" description="Disordered" evidence="1">
    <location>
        <begin position="303"/>
        <end position="380"/>
    </location>
</feature>
<evidence type="ECO:0000313" key="4">
    <source>
        <dbReference type="Proteomes" id="UP000053789"/>
    </source>
</evidence>
<dbReference type="Pfam" id="PF16944">
    <property type="entry name" value="KCH"/>
    <property type="match status" value="1"/>
</dbReference>
<dbReference type="EMBL" id="KN846983">
    <property type="protein sequence ID" value="KIW95915.1"/>
    <property type="molecule type" value="Genomic_DNA"/>
</dbReference>
<dbReference type="RefSeq" id="XP_016622584.1">
    <property type="nucleotide sequence ID" value="XM_016760734.1"/>
</dbReference>
<evidence type="ECO:0008006" key="5">
    <source>
        <dbReference type="Google" id="ProtNLM"/>
    </source>
</evidence>
<accession>A0A0D2HY97</accession>
<feature type="compositionally biased region" description="Basic and acidic residues" evidence="1">
    <location>
        <begin position="303"/>
        <end position="314"/>
    </location>
</feature>
<feature type="compositionally biased region" description="Polar residues" evidence="1">
    <location>
        <begin position="592"/>
        <end position="606"/>
    </location>
</feature>
<dbReference type="InterPro" id="IPR031606">
    <property type="entry name" value="Kch1/2"/>
</dbReference>
<dbReference type="AlphaFoldDB" id="A0A0D2HY97"/>
<evidence type="ECO:0000256" key="2">
    <source>
        <dbReference type="SAM" id="Phobius"/>
    </source>
</evidence>
<name>A0A0D2HY97_CLAB1</name>
<dbReference type="OrthoDB" id="2128042at2759"/>
<dbReference type="GO" id="GO:0005886">
    <property type="term" value="C:plasma membrane"/>
    <property type="evidence" value="ECO:0007669"/>
    <property type="project" value="InterPro"/>
</dbReference>
<keyword evidence="2" id="KW-1133">Transmembrane helix</keyword>
<feature type="transmembrane region" description="Helical" evidence="2">
    <location>
        <begin position="226"/>
        <end position="257"/>
    </location>
</feature>
<protein>
    <recommendedName>
        <fullName evidence="5">Pheromone-regulated membrane protein 6</fullName>
    </recommendedName>
</protein>
<feature type="region of interest" description="Disordered" evidence="1">
    <location>
        <begin position="619"/>
        <end position="676"/>
    </location>
</feature>
<dbReference type="GeneID" id="27695909"/>
<feature type="transmembrane region" description="Helical" evidence="2">
    <location>
        <begin position="38"/>
        <end position="61"/>
    </location>
</feature>
<dbReference type="PANTHER" id="PTHR36424:SF1">
    <property type="entry name" value="LOW AFFINITY K(+) TRANSPORTER 1-RELATED"/>
    <property type="match status" value="1"/>
</dbReference>
<sequence>MGCCGGEREKFGNLSAEQKWDYINLDDFKSSSCWTPFAYGYLLVMLVVSLSVYAVDTFTAINLLAFDRWAGQIKPEIPLNISRWIFAGCIILSFVLLVYRWMRAIRVMRQGGVAKNYLDPLAVRIQSIRWGKARGWKRFLVFAELTKSRKGADYVALFAYFSFEAWLRIVFAEGPRQVVNAITLYSVLRLKLVPEGEHAPSDGHSPVVQFFVNVGILADSNHLQAVVLFGMLWTLIIWVISVISLIISVILYLVFLWHHIPTEDGGLTGYCRNKINRRMERVVKTKVDKALKKENALRARAEARAAREGTDMKKQPTLPNIAGADGDSIPPLSRQTTMTTLPEYSSRPATSRTSDDAVPTLPDITPRPPMPTRTVTHGSAASWSSYTSNAPLMGSAADMGFAPDRVQTPASEANSPWYGRPAPNRSVSNMSQPPQRSFSPALPRPGTAQGDRSGPGAYQMETLPRPGTAQGDRSGPGAYQMDPLPRPGTSMSSNGRGRYPLENSSALPYPDDRSSTPSTQPPSWSGPTFDGPIDASGRRTPGAAVGPAFPGIPEERGRNSPLPGPQFRSQTPTQGHPERSFTPNGVGPVRSMTPSGGPTLPRLQTSSSAGYIPYSAERSMTPASSIPPSATIRSVTEPVRTYTPFGPQSGLPSGLRDRPTPQRQGSQGVDDILDHY</sequence>
<keyword evidence="4" id="KW-1185">Reference proteome</keyword>
<dbReference type="GO" id="GO:0015079">
    <property type="term" value="F:potassium ion transmembrane transporter activity"/>
    <property type="evidence" value="ECO:0007669"/>
    <property type="project" value="InterPro"/>
</dbReference>
<feature type="compositionally biased region" description="Polar residues" evidence="1">
    <location>
        <begin position="621"/>
        <end position="634"/>
    </location>
</feature>
<dbReference type="Proteomes" id="UP000053789">
    <property type="component" value="Unassembled WGS sequence"/>
</dbReference>
<feature type="compositionally biased region" description="Polar residues" evidence="1">
    <location>
        <begin position="425"/>
        <end position="438"/>
    </location>
</feature>
<feature type="region of interest" description="Disordered" evidence="1">
    <location>
        <begin position="398"/>
        <end position="606"/>
    </location>
</feature>
<feature type="compositionally biased region" description="Low complexity" evidence="1">
    <location>
        <begin position="515"/>
        <end position="528"/>
    </location>
</feature>
<feature type="transmembrane region" description="Helical" evidence="2">
    <location>
        <begin position="81"/>
        <end position="99"/>
    </location>
</feature>